<evidence type="ECO:0000256" key="4">
    <source>
        <dbReference type="ARBA" id="ARBA00022679"/>
    </source>
</evidence>
<dbReference type="InterPro" id="IPR005467">
    <property type="entry name" value="His_kinase_dom"/>
</dbReference>
<dbReference type="Gene3D" id="3.30.450.20">
    <property type="entry name" value="PAS domain"/>
    <property type="match status" value="1"/>
</dbReference>
<dbReference type="PROSITE" id="PS50109">
    <property type="entry name" value="HIS_KIN"/>
    <property type="match status" value="1"/>
</dbReference>
<dbReference type="Pfam" id="PF02518">
    <property type="entry name" value="HATPase_c"/>
    <property type="match status" value="1"/>
</dbReference>
<name>A0A231UT45_9HYPH</name>
<evidence type="ECO:0000256" key="8">
    <source>
        <dbReference type="ARBA" id="ARBA00023012"/>
    </source>
</evidence>
<dbReference type="EC" id="2.7.13.3" evidence="2"/>
<evidence type="ECO:0000313" key="11">
    <source>
        <dbReference type="Proteomes" id="UP000215405"/>
    </source>
</evidence>
<dbReference type="PRINTS" id="PR00344">
    <property type="entry name" value="BCTRLSENSOR"/>
</dbReference>
<dbReference type="SUPFAM" id="SSF47384">
    <property type="entry name" value="Homodimeric domain of signal transducing histidine kinase"/>
    <property type="match status" value="1"/>
</dbReference>
<feature type="domain" description="Histidine kinase" evidence="9">
    <location>
        <begin position="146"/>
        <end position="366"/>
    </location>
</feature>
<dbReference type="InterPro" id="IPR036097">
    <property type="entry name" value="HisK_dim/P_sf"/>
</dbReference>
<dbReference type="CDD" id="cd00130">
    <property type="entry name" value="PAS"/>
    <property type="match status" value="1"/>
</dbReference>
<evidence type="ECO:0000313" key="10">
    <source>
        <dbReference type="EMBL" id="OXS99051.1"/>
    </source>
</evidence>
<dbReference type="InterPro" id="IPR000014">
    <property type="entry name" value="PAS"/>
</dbReference>
<evidence type="ECO:0000256" key="6">
    <source>
        <dbReference type="ARBA" id="ARBA00022777"/>
    </source>
</evidence>
<organism evidence="10 11">
    <name type="scientific">Notoacmeibacter marinus</name>
    <dbReference type="NCBI Taxonomy" id="1876515"/>
    <lineage>
        <taxon>Bacteria</taxon>
        <taxon>Pseudomonadati</taxon>
        <taxon>Pseudomonadota</taxon>
        <taxon>Alphaproteobacteria</taxon>
        <taxon>Hyphomicrobiales</taxon>
        <taxon>Notoacmeibacteraceae</taxon>
        <taxon>Notoacmeibacter</taxon>
    </lineage>
</organism>
<dbReference type="GO" id="GO:0006355">
    <property type="term" value="P:regulation of DNA-templated transcription"/>
    <property type="evidence" value="ECO:0007669"/>
    <property type="project" value="InterPro"/>
</dbReference>
<dbReference type="SUPFAM" id="SSF55874">
    <property type="entry name" value="ATPase domain of HSP90 chaperone/DNA topoisomerase II/histidine kinase"/>
    <property type="match status" value="1"/>
</dbReference>
<dbReference type="PANTHER" id="PTHR43065">
    <property type="entry name" value="SENSOR HISTIDINE KINASE"/>
    <property type="match status" value="1"/>
</dbReference>
<keyword evidence="8" id="KW-0902">Two-component regulatory system</keyword>
<keyword evidence="3" id="KW-0597">Phosphoprotein</keyword>
<gene>
    <name evidence="10" type="ORF">B7H23_12635</name>
</gene>
<dbReference type="Gene3D" id="3.30.565.10">
    <property type="entry name" value="Histidine kinase-like ATPase, C-terminal domain"/>
    <property type="match status" value="1"/>
</dbReference>
<dbReference type="GO" id="GO:0005524">
    <property type="term" value="F:ATP binding"/>
    <property type="evidence" value="ECO:0007669"/>
    <property type="project" value="UniProtKB-KW"/>
</dbReference>
<evidence type="ECO:0000256" key="7">
    <source>
        <dbReference type="ARBA" id="ARBA00022840"/>
    </source>
</evidence>
<comment type="caution">
    <text evidence="10">The sequence shown here is derived from an EMBL/GenBank/DDBJ whole genome shotgun (WGS) entry which is preliminary data.</text>
</comment>
<dbReference type="Pfam" id="PF00989">
    <property type="entry name" value="PAS"/>
    <property type="match status" value="1"/>
</dbReference>
<dbReference type="PANTHER" id="PTHR43065:SF10">
    <property type="entry name" value="PEROXIDE STRESS-ACTIVATED HISTIDINE KINASE MAK3"/>
    <property type="match status" value="1"/>
</dbReference>
<dbReference type="AlphaFoldDB" id="A0A231UT45"/>
<dbReference type="GO" id="GO:0000155">
    <property type="term" value="F:phosphorelay sensor kinase activity"/>
    <property type="evidence" value="ECO:0007669"/>
    <property type="project" value="InterPro"/>
</dbReference>
<keyword evidence="4" id="KW-0808">Transferase</keyword>
<dbReference type="Proteomes" id="UP000215405">
    <property type="component" value="Unassembled WGS sequence"/>
</dbReference>
<evidence type="ECO:0000256" key="1">
    <source>
        <dbReference type="ARBA" id="ARBA00000085"/>
    </source>
</evidence>
<protein>
    <recommendedName>
        <fullName evidence="2">histidine kinase</fullName>
        <ecNumber evidence="2">2.7.13.3</ecNumber>
    </recommendedName>
</protein>
<dbReference type="SMART" id="SM00388">
    <property type="entry name" value="HisKA"/>
    <property type="match status" value="1"/>
</dbReference>
<accession>A0A231UT45</accession>
<keyword evidence="7" id="KW-0067">ATP-binding</keyword>
<dbReference type="InterPro" id="IPR013767">
    <property type="entry name" value="PAS_fold"/>
</dbReference>
<dbReference type="SUPFAM" id="SSF55785">
    <property type="entry name" value="PYP-like sensor domain (PAS domain)"/>
    <property type="match status" value="1"/>
</dbReference>
<evidence type="ECO:0000256" key="2">
    <source>
        <dbReference type="ARBA" id="ARBA00012438"/>
    </source>
</evidence>
<dbReference type="Pfam" id="PF00512">
    <property type="entry name" value="HisKA"/>
    <property type="match status" value="1"/>
</dbReference>
<comment type="catalytic activity">
    <reaction evidence="1">
        <text>ATP + protein L-histidine = ADP + protein N-phospho-L-histidine.</text>
        <dbReference type="EC" id="2.7.13.3"/>
    </reaction>
</comment>
<dbReference type="Gene3D" id="1.10.287.130">
    <property type="match status" value="1"/>
</dbReference>
<evidence type="ECO:0000256" key="5">
    <source>
        <dbReference type="ARBA" id="ARBA00022741"/>
    </source>
</evidence>
<evidence type="ECO:0000259" key="9">
    <source>
        <dbReference type="PROSITE" id="PS50109"/>
    </source>
</evidence>
<keyword evidence="5" id="KW-0547">Nucleotide-binding</keyword>
<dbReference type="InterPro" id="IPR004358">
    <property type="entry name" value="Sig_transdc_His_kin-like_C"/>
</dbReference>
<dbReference type="RefSeq" id="WP_094077841.1">
    <property type="nucleotide sequence ID" value="NZ_NBYO01000003.1"/>
</dbReference>
<dbReference type="CDD" id="cd00082">
    <property type="entry name" value="HisKA"/>
    <property type="match status" value="1"/>
</dbReference>
<keyword evidence="6 10" id="KW-0418">Kinase</keyword>
<dbReference type="InterPro" id="IPR003594">
    <property type="entry name" value="HATPase_dom"/>
</dbReference>
<proteinExistence type="predicted"/>
<dbReference type="InterPro" id="IPR003661">
    <property type="entry name" value="HisK_dim/P_dom"/>
</dbReference>
<dbReference type="InterPro" id="IPR035965">
    <property type="entry name" value="PAS-like_dom_sf"/>
</dbReference>
<keyword evidence="11" id="KW-1185">Reference proteome</keyword>
<dbReference type="InterPro" id="IPR036890">
    <property type="entry name" value="HATPase_C_sf"/>
</dbReference>
<sequence length="381" mass="41576">MTQKRAIEPAVSTLAESLLNAIQQPIALIDEDGSIAYANADAESLFRSSASVLKRMKLSDFVPFDSPLMALIEQVRQQGAPVTEYRVDISSPRIGADRMVDLYVGPVPDRQDSVLVVFQERSMADKIDRQMTHRGAARSVTGLAAMLAHEIKNPLSGIRGAAQLLESSVGEDDRALTRLIMEETDRIVGLVDRMEIFSDERPVEKTPVNIHVVFDHVRAIAKNGFARDVTFEDFYDPSLPPVFGNRDQLIQIFLNLIKNAAEAVAPRGTEGKITLTTAFRPGIRLSVPGSKEKVSLPMEFCVHDNGSGVPDDMFPYIFDPFITSKINGSGLGLALVAKLVGDHGGVVECDSSSSGTTFRVLMPAWKEDKPAPHDATAETTQ</sequence>
<dbReference type="SMART" id="SM00387">
    <property type="entry name" value="HATPase_c"/>
    <property type="match status" value="1"/>
</dbReference>
<dbReference type="EMBL" id="NBYO01000003">
    <property type="protein sequence ID" value="OXS99051.1"/>
    <property type="molecule type" value="Genomic_DNA"/>
</dbReference>
<reference evidence="11" key="1">
    <citation type="journal article" date="2017" name="Int. J. Syst. Evol. Microbiol.">
        <title>Notoacmeibacter marinus gen. nov., sp. nov., isolated from the gut of a limpet and proposal of Notoacmeibacteraceae fam. nov. in the order Rhizobiales of the class Alphaproteobacteria.</title>
        <authorList>
            <person name="Huang Z."/>
            <person name="Guo F."/>
            <person name="Lai Q."/>
        </authorList>
    </citation>
    <scope>NUCLEOTIDE SEQUENCE [LARGE SCALE GENOMIC DNA]</scope>
    <source>
        <strain evidence="11">XMTR2A4</strain>
    </source>
</reference>
<dbReference type="SMART" id="SM00091">
    <property type="entry name" value="PAS"/>
    <property type="match status" value="1"/>
</dbReference>
<evidence type="ECO:0000256" key="3">
    <source>
        <dbReference type="ARBA" id="ARBA00022553"/>
    </source>
</evidence>